<dbReference type="Gene3D" id="2.60.120.10">
    <property type="entry name" value="Jelly Rolls"/>
    <property type="match status" value="2"/>
</dbReference>
<gene>
    <name evidence="4" type="ORF">JOF54_000668</name>
</gene>
<evidence type="ECO:0000313" key="4">
    <source>
        <dbReference type="EMBL" id="MBP2415746.1"/>
    </source>
</evidence>
<accession>A0ABS4Z428</accession>
<dbReference type="PANTHER" id="PTHR43212">
    <property type="entry name" value="QUERCETIN 2,3-DIOXYGENASE"/>
    <property type="match status" value="1"/>
</dbReference>
<dbReference type="Proteomes" id="UP000758168">
    <property type="component" value="Unassembled WGS sequence"/>
</dbReference>
<comment type="caution">
    <text evidence="4">The sequence shown here is derived from an EMBL/GenBank/DDBJ whole genome shotgun (WGS) entry which is preliminary data.</text>
</comment>
<comment type="similarity">
    <text evidence="1 2">Belongs to the pirin family.</text>
</comment>
<feature type="domain" description="Pirin N-terminal" evidence="3">
    <location>
        <begin position="19"/>
        <end position="124"/>
    </location>
</feature>
<reference evidence="4 5" key="1">
    <citation type="submission" date="2021-03" db="EMBL/GenBank/DDBJ databases">
        <title>Sequencing the genomes of 1000 actinobacteria strains.</title>
        <authorList>
            <person name="Klenk H.-P."/>
        </authorList>
    </citation>
    <scope>NUCLEOTIDE SEQUENCE [LARGE SCALE GENOMIC DNA]</scope>
    <source>
        <strain evidence="4 5">DSM 12936</strain>
    </source>
</reference>
<name>A0ABS4Z428_9ACTN</name>
<evidence type="ECO:0000259" key="3">
    <source>
        <dbReference type="Pfam" id="PF02678"/>
    </source>
</evidence>
<dbReference type="InterPro" id="IPR012093">
    <property type="entry name" value="Pirin"/>
</dbReference>
<organism evidence="4 5">
    <name type="scientific">Microlunatus capsulatus</name>
    <dbReference type="NCBI Taxonomy" id="99117"/>
    <lineage>
        <taxon>Bacteria</taxon>
        <taxon>Bacillati</taxon>
        <taxon>Actinomycetota</taxon>
        <taxon>Actinomycetes</taxon>
        <taxon>Propionibacteriales</taxon>
        <taxon>Propionibacteriaceae</taxon>
        <taxon>Microlunatus</taxon>
    </lineage>
</organism>
<protein>
    <submittedName>
        <fullName evidence="4">Redox-sensitive bicupin YhaK (Pirin superfamily)</fullName>
    </submittedName>
</protein>
<dbReference type="InterPro" id="IPR011051">
    <property type="entry name" value="RmlC_Cupin_sf"/>
</dbReference>
<dbReference type="InterPro" id="IPR003829">
    <property type="entry name" value="Pirin_N_dom"/>
</dbReference>
<dbReference type="SUPFAM" id="SSF51182">
    <property type="entry name" value="RmlC-like cupins"/>
    <property type="match status" value="1"/>
</dbReference>
<dbReference type="PIRSF" id="PIRSF006232">
    <property type="entry name" value="Pirin"/>
    <property type="match status" value="1"/>
</dbReference>
<evidence type="ECO:0000256" key="2">
    <source>
        <dbReference type="RuleBase" id="RU003457"/>
    </source>
</evidence>
<evidence type="ECO:0000256" key="1">
    <source>
        <dbReference type="ARBA" id="ARBA00008416"/>
    </source>
</evidence>
<dbReference type="Pfam" id="PF02678">
    <property type="entry name" value="Pirin"/>
    <property type="match status" value="1"/>
</dbReference>
<proteinExistence type="inferred from homology"/>
<dbReference type="PANTHER" id="PTHR43212:SF3">
    <property type="entry name" value="QUERCETIN 2,3-DIOXYGENASE"/>
    <property type="match status" value="1"/>
</dbReference>
<keyword evidence="5" id="KW-1185">Reference proteome</keyword>
<dbReference type="RefSeq" id="WP_210052971.1">
    <property type="nucleotide sequence ID" value="NZ_BAAAMH010000030.1"/>
</dbReference>
<dbReference type="InterPro" id="IPR014710">
    <property type="entry name" value="RmlC-like_jellyroll"/>
</dbReference>
<dbReference type="EMBL" id="JAGIOB010000001">
    <property type="protein sequence ID" value="MBP2415746.1"/>
    <property type="molecule type" value="Genomic_DNA"/>
</dbReference>
<evidence type="ECO:0000313" key="5">
    <source>
        <dbReference type="Proteomes" id="UP000758168"/>
    </source>
</evidence>
<sequence>MSDPLLQLRRGSDRFTSSAPGIETAHVFSFGAHYDPEHVGHGPLVVVNEESLLAGRGFDDHPHADAEILTWVAEGSLVHADSTGHRGVVVPGLAQRLSAGSGVVHAERNDAPGAGPARFVQMWLRPDEPGLPPAYGQGAVERDALAADWVPVASGGRSDAAVGLGTAGATLWVSVLTPGTARLLPAGPLAHLFVLRGALDLEAVGPLAAGDSVRLTGEAALRARAVTEAELLVWTFAA</sequence>